<gene>
    <name evidence="2" type="primary">ubiE</name>
    <name evidence="2" type="ORF">B9O19_01727</name>
</gene>
<organism evidence="2 3">
    <name type="scientific">Monoglobus pectinilyticus</name>
    <dbReference type="NCBI Taxonomy" id="1981510"/>
    <lineage>
        <taxon>Bacteria</taxon>
        <taxon>Bacillati</taxon>
        <taxon>Bacillota</taxon>
        <taxon>Clostridia</taxon>
        <taxon>Monoglobales</taxon>
        <taxon>Monoglobaceae</taxon>
        <taxon>Monoglobus</taxon>
    </lineage>
</organism>
<keyword evidence="2" id="KW-0808">Transferase</keyword>
<reference evidence="2 3" key="1">
    <citation type="submission" date="2017-04" db="EMBL/GenBank/DDBJ databases">
        <title>Monoglobus pectinilyticus 14 draft genome.</title>
        <authorList>
            <person name="Kim C."/>
            <person name="Rosendale D.I."/>
            <person name="Kelly W.J."/>
            <person name="Tannock G.W."/>
            <person name="Patchett M.L."/>
            <person name="Jordens J.Z."/>
        </authorList>
    </citation>
    <scope>NUCLEOTIDE SEQUENCE [LARGE SCALE GENOMIC DNA]</scope>
    <source>
        <strain evidence="2 3">14</strain>
    </source>
</reference>
<feature type="domain" description="Methyltransferase type 11" evidence="1">
    <location>
        <begin position="125"/>
        <end position="173"/>
    </location>
</feature>
<dbReference type="OrthoDB" id="9785185at2"/>
<dbReference type="AlphaFoldDB" id="A0A2K9P3S7"/>
<name>A0A2K9P3S7_9FIRM</name>
<dbReference type="KEGG" id="mpec:B9O19_01727"/>
<keyword evidence="2" id="KW-0489">Methyltransferase</keyword>
<keyword evidence="2" id="KW-0830">Ubiquinone</keyword>
<dbReference type="InterPro" id="IPR029063">
    <property type="entry name" value="SAM-dependent_MTases_sf"/>
</dbReference>
<keyword evidence="3" id="KW-1185">Reference proteome</keyword>
<dbReference type="Proteomes" id="UP000235589">
    <property type="component" value="Chromosome"/>
</dbReference>
<dbReference type="RefSeq" id="WP_102366046.1">
    <property type="nucleotide sequence ID" value="NZ_CP020991.1"/>
</dbReference>
<dbReference type="GO" id="GO:0032259">
    <property type="term" value="P:methylation"/>
    <property type="evidence" value="ECO:0007669"/>
    <property type="project" value="UniProtKB-KW"/>
</dbReference>
<dbReference type="CDD" id="cd02440">
    <property type="entry name" value="AdoMet_MTases"/>
    <property type="match status" value="1"/>
</dbReference>
<dbReference type="EC" id="2.1.1.163" evidence="2"/>
<evidence type="ECO:0000313" key="2">
    <source>
        <dbReference type="EMBL" id="AUO19881.1"/>
    </source>
</evidence>
<dbReference type="SUPFAM" id="SSF53335">
    <property type="entry name" value="S-adenosyl-L-methionine-dependent methyltransferases"/>
    <property type="match status" value="1"/>
</dbReference>
<accession>A0A2K9P3S7</accession>
<dbReference type="EMBL" id="CP020991">
    <property type="protein sequence ID" value="AUO19881.1"/>
    <property type="molecule type" value="Genomic_DNA"/>
</dbReference>
<dbReference type="GO" id="GO:0043770">
    <property type="term" value="F:demethylmenaquinone methyltransferase activity"/>
    <property type="evidence" value="ECO:0007669"/>
    <property type="project" value="UniProtKB-EC"/>
</dbReference>
<dbReference type="Pfam" id="PF08241">
    <property type="entry name" value="Methyltransf_11"/>
    <property type="match status" value="1"/>
</dbReference>
<evidence type="ECO:0000259" key="1">
    <source>
        <dbReference type="Pfam" id="PF08241"/>
    </source>
</evidence>
<dbReference type="InterPro" id="IPR013216">
    <property type="entry name" value="Methyltransf_11"/>
</dbReference>
<evidence type="ECO:0000313" key="3">
    <source>
        <dbReference type="Proteomes" id="UP000235589"/>
    </source>
</evidence>
<dbReference type="GeneID" id="98063114"/>
<protein>
    <submittedName>
        <fullName evidence="2">Ubiquinone/menaquinone biosynthesis C-methyltransferase UbiE</fullName>
        <ecNumber evidence="2">2.1.1.163</ecNumber>
    </submittedName>
</protein>
<dbReference type="Gene3D" id="3.40.50.150">
    <property type="entry name" value="Vaccinia Virus protein VP39"/>
    <property type="match status" value="1"/>
</dbReference>
<dbReference type="GO" id="GO:0008757">
    <property type="term" value="F:S-adenosylmethionine-dependent methyltransferase activity"/>
    <property type="evidence" value="ECO:0007669"/>
    <property type="project" value="InterPro"/>
</dbReference>
<proteinExistence type="predicted"/>
<sequence>MFTLAHKIKYKLTQFLAALPFGRRRCIICGKKSLYFLPCGQNEDIFQKINIIGGGWRKNCKCPHCKSLDRYRWTWYVIVNFTDILSTECKVLHIAPEPQIAQKIKKINPNCTYITGDLAKGRADYIMDITNLPVESNTFDYVIINHVLEHISDENAALSEIKRVLKPDGKFLFSIPIAKDRKTFEDKTITSSASRIKAFGQDDHCRLYGNDVLKHFESFGFKIQIYTPQELLEPSNIKKLGFLPDDRLFSAELNKSSEFADNNFQNILL</sequence>